<name>A0ABU6RCM2_9FABA</name>
<dbReference type="PANTHER" id="PTHR31558:SF3">
    <property type="entry name" value="CW14 PROTEIN"/>
    <property type="match status" value="1"/>
</dbReference>
<feature type="compositionally biased region" description="Polar residues" evidence="1">
    <location>
        <begin position="153"/>
        <end position="162"/>
    </location>
</feature>
<feature type="compositionally biased region" description="Basic residues" evidence="1">
    <location>
        <begin position="21"/>
        <end position="32"/>
    </location>
</feature>
<evidence type="ECO:0000313" key="2">
    <source>
        <dbReference type="EMBL" id="MED6121574.1"/>
    </source>
</evidence>
<dbReference type="EMBL" id="JASCZI010030343">
    <property type="protein sequence ID" value="MED6121574.1"/>
    <property type="molecule type" value="Genomic_DNA"/>
</dbReference>
<proteinExistence type="predicted"/>
<evidence type="ECO:0000256" key="1">
    <source>
        <dbReference type="SAM" id="MobiDB-lite"/>
    </source>
</evidence>
<gene>
    <name evidence="2" type="ORF">PIB30_031438</name>
</gene>
<evidence type="ECO:0000313" key="3">
    <source>
        <dbReference type="Proteomes" id="UP001341840"/>
    </source>
</evidence>
<accession>A0ABU6RCM2</accession>
<feature type="region of interest" description="Disordered" evidence="1">
    <location>
        <begin position="113"/>
        <end position="174"/>
    </location>
</feature>
<feature type="region of interest" description="Disordered" evidence="1">
    <location>
        <begin position="1"/>
        <end position="75"/>
    </location>
</feature>
<protein>
    <submittedName>
        <fullName evidence="2">Uncharacterized protein</fullName>
    </submittedName>
</protein>
<sequence length="326" mass="35363">MGACVSAPQRCVGGRLSSSSKRNKQQRKRSRRSGGGGGIRRRVSSKLYKGSSSLNNNPLDLPPPPTSSFANPTFQAGGSIEEAWFDSNAVFDSDCDDDYQSVPDDVLSFNGIEGGNAAGFPPSRDANHRVSADQMPKPRDLSSAGYSEAARTSDVQHFSSVDSTDHQSKSDGNIADVNEPVFVDEISSVDASSNKGEGILDNCGIIPNNCLPCLASTVPSMEKRRSSSSSPPSTRKKAPMKLSFKWKEGHGNATLFLQANPNQLSAEQNCKVPSSNKDDVTRLLTPILITKTIRRKKFHQRQFDLLVRARLKTGEVTSLEDGLRWC</sequence>
<feature type="compositionally biased region" description="Basic and acidic residues" evidence="1">
    <location>
        <begin position="125"/>
        <end position="140"/>
    </location>
</feature>
<keyword evidence="3" id="KW-1185">Reference proteome</keyword>
<dbReference type="PANTHER" id="PTHR31558">
    <property type="entry name" value="CW14 PROTEIN"/>
    <property type="match status" value="1"/>
</dbReference>
<organism evidence="2 3">
    <name type="scientific">Stylosanthes scabra</name>
    <dbReference type="NCBI Taxonomy" id="79078"/>
    <lineage>
        <taxon>Eukaryota</taxon>
        <taxon>Viridiplantae</taxon>
        <taxon>Streptophyta</taxon>
        <taxon>Embryophyta</taxon>
        <taxon>Tracheophyta</taxon>
        <taxon>Spermatophyta</taxon>
        <taxon>Magnoliopsida</taxon>
        <taxon>eudicotyledons</taxon>
        <taxon>Gunneridae</taxon>
        <taxon>Pentapetalae</taxon>
        <taxon>rosids</taxon>
        <taxon>fabids</taxon>
        <taxon>Fabales</taxon>
        <taxon>Fabaceae</taxon>
        <taxon>Papilionoideae</taxon>
        <taxon>50 kb inversion clade</taxon>
        <taxon>dalbergioids sensu lato</taxon>
        <taxon>Dalbergieae</taxon>
        <taxon>Pterocarpus clade</taxon>
        <taxon>Stylosanthes</taxon>
    </lineage>
</organism>
<dbReference type="Proteomes" id="UP001341840">
    <property type="component" value="Unassembled WGS sequence"/>
</dbReference>
<comment type="caution">
    <text evidence="2">The sequence shown here is derived from an EMBL/GenBank/DDBJ whole genome shotgun (WGS) entry which is preliminary data.</text>
</comment>
<reference evidence="2 3" key="1">
    <citation type="journal article" date="2023" name="Plants (Basel)">
        <title>Bridging the Gap: Combining Genomics and Transcriptomics Approaches to Understand Stylosanthes scabra, an Orphan Legume from the Brazilian Caatinga.</title>
        <authorList>
            <person name="Ferreira-Neto J.R.C."/>
            <person name="da Silva M.D."/>
            <person name="Binneck E."/>
            <person name="de Melo N.F."/>
            <person name="da Silva R.H."/>
            <person name="de Melo A.L.T.M."/>
            <person name="Pandolfi V."/>
            <person name="Bustamante F.O."/>
            <person name="Brasileiro-Vidal A.C."/>
            <person name="Benko-Iseppon A.M."/>
        </authorList>
    </citation>
    <scope>NUCLEOTIDE SEQUENCE [LARGE SCALE GENOMIC DNA]</scope>
    <source>
        <tissue evidence="2">Leaves</tissue>
    </source>
</reference>